<comment type="caution">
    <text evidence="3">The sequence shown here is derived from an EMBL/GenBank/DDBJ whole genome shotgun (WGS) entry which is preliminary data.</text>
</comment>
<keyword evidence="2" id="KW-0812">Transmembrane</keyword>
<dbReference type="OrthoDB" id="18595at2759"/>
<protein>
    <submittedName>
        <fullName evidence="3">Uncharacterized protein</fullName>
    </submittedName>
</protein>
<sequence length="348" mass="38735">MGNPESTFPAIANPPMNIVGTTLFLSYIGLALYFTIQITTALRHQYLQIPRAKRLKARHVRRLAVLSAISFATLSFHMCWFLIRSYTRWSERYALRSSDFSALTLRTWMLDSTLFQDFASELVRDGPSSIWTQTSLLAAWFWNVWVAQEARHRGLGRQTMRSYIVLGQILPASFSATLFMIHLQLLSIKAKTNGASAKTALVRADSPKKKRKDKKSESADGTNPTQSNGVLAKPAPQSHRAFSLMLPTIMFNALLMILPPAQRSSYFIPLVLLIRFTLFLPHRIPLGKGADDMASSAVLSAGFVLANANFLHRGYSLRELARGLRTGGHAVKALAWDALISVLVAAMI</sequence>
<feature type="compositionally biased region" description="Polar residues" evidence="1">
    <location>
        <begin position="219"/>
        <end position="229"/>
    </location>
</feature>
<keyword evidence="2" id="KW-1133">Transmembrane helix</keyword>
<dbReference type="Proteomes" id="UP000799444">
    <property type="component" value="Unassembled WGS sequence"/>
</dbReference>
<feature type="transmembrane region" description="Helical" evidence="2">
    <location>
        <begin position="293"/>
        <end position="312"/>
    </location>
</feature>
<keyword evidence="4" id="KW-1185">Reference proteome</keyword>
<evidence type="ECO:0000256" key="1">
    <source>
        <dbReference type="SAM" id="MobiDB-lite"/>
    </source>
</evidence>
<feature type="transmembrane region" description="Helical" evidence="2">
    <location>
        <begin position="63"/>
        <end position="83"/>
    </location>
</feature>
<organism evidence="3 4">
    <name type="scientific">Polyplosphaeria fusca</name>
    <dbReference type="NCBI Taxonomy" id="682080"/>
    <lineage>
        <taxon>Eukaryota</taxon>
        <taxon>Fungi</taxon>
        <taxon>Dikarya</taxon>
        <taxon>Ascomycota</taxon>
        <taxon>Pezizomycotina</taxon>
        <taxon>Dothideomycetes</taxon>
        <taxon>Pleosporomycetidae</taxon>
        <taxon>Pleosporales</taxon>
        <taxon>Tetraplosphaeriaceae</taxon>
        <taxon>Polyplosphaeria</taxon>
    </lineage>
</organism>
<evidence type="ECO:0000313" key="4">
    <source>
        <dbReference type="Proteomes" id="UP000799444"/>
    </source>
</evidence>
<dbReference type="EMBL" id="ML996131">
    <property type="protein sequence ID" value="KAF2735897.1"/>
    <property type="molecule type" value="Genomic_DNA"/>
</dbReference>
<dbReference type="AlphaFoldDB" id="A0A9P4V127"/>
<evidence type="ECO:0000256" key="2">
    <source>
        <dbReference type="SAM" id="Phobius"/>
    </source>
</evidence>
<feature type="transmembrane region" description="Helical" evidence="2">
    <location>
        <begin position="241"/>
        <end position="258"/>
    </location>
</feature>
<feature type="transmembrane region" description="Helical" evidence="2">
    <location>
        <begin position="265"/>
        <end position="281"/>
    </location>
</feature>
<gene>
    <name evidence="3" type="ORF">EJ04DRAFT_563038</name>
</gene>
<keyword evidence="2" id="KW-0472">Membrane</keyword>
<feature type="transmembrane region" description="Helical" evidence="2">
    <location>
        <begin position="24"/>
        <end position="42"/>
    </location>
</feature>
<feature type="transmembrane region" description="Helical" evidence="2">
    <location>
        <begin position="130"/>
        <end position="148"/>
    </location>
</feature>
<reference evidence="3" key="1">
    <citation type="journal article" date="2020" name="Stud. Mycol.">
        <title>101 Dothideomycetes genomes: a test case for predicting lifestyles and emergence of pathogens.</title>
        <authorList>
            <person name="Haridas S."/>
            <person name="Albert R."/>
            <person name="Binder M."/>
            <person name="Bloem J."/>
            <person name="Labutti K."/>
            <person name="Salamov A."/>
            <person name="Andreopoulos B."/>
            <person name="Baker S."/>
            <person name="Barry K."/>
            <person name="Bills G."/>
            <person name="Bluhm B."/>
            <person name="Cannon C."/>
            <person name="Castanera R."/>
            <person name="Culley D."/>
            <person name="Daum C."/>
            <person name="Ezra D."/>
            <person name="Gonzalez J."/>
            <person name="Henrissat B."/>
            <person name="Kuo A."/>
            <person name="Liang C."/>
            <person name="Lipzen A."/>
            <person name="Lutzoni F."/>
            <person name="Magnuson J."/>
            <person name="Mondo S."/>
            <person name="Nolan M."/>
            <person name="Ohm R."/>
            <person name="Pangilinan J."/>
            <person name="Park H.-J."/>
            <person name="Ramirez L."/>
            <person name="Alfaro M."/>
            <person name="Sun H."/>
            <person name="Tritt A."/>
            <person name="Yoshinaga Y."/>
            <person name="Zwiers L.-H."/>
            <person name="Turgeon B."/>
            <person name="Goodwin S."/>
            <person name="Spatafora J."/>
            <person name="Crous P."/>
            <person name="Grigoriev I."/>
        </authorList>
    </citation>
    <scope>NUCLEOTIDE SEQUENCE</scope>
    <source>
        <strain evidence="3">CBS 125425</strain>
    </source>
</reference>
<name>A0A9P4V127_9PLEO</name>
<accession>A0A9P4V127</accession>
<feature type="region of interest" description="Disordered" evidence="1">
    <location>
        <begin position="199"/>
        <end position="233"/>
    </location>
</feature>
<feature type="transmembrane region" description="Helical" evidence="2">
    <location>
        <begin position="160"/>
        <end position="181"/>
    </location>
</feature>
<proteinExistence type="predicted"/>
<evidence type="ECO:0000313" key="3">
    <source>
        <dbReference type="EMBL" id="KAF2735897.1"/>
    </source>
</evidence>